<dbReference type="EMBL" id="SNZK01000011">
    <property type="protein sequence ID" value="TDR51699.1"/>
    <property type="molecule type" value="Genomic_DNA"/>
</dbReference>
<accession>A0A4R6ZID9</accession>
<gene>
    <name evidence="1" type="ORF">DFP96_1115</name>
</gene>
<dbReference type="RefSeq" id="WP_159101210.1">
    <property type="nucleotide sequence ID" value="NZ_SNZK01000011.1"/>
</dbReference>
<proteinExistence type="predicted"/>
<dbReference type="Proteomes" id="UP000295558">
    <property type="component" value="Unassembled WGS sequence"/>
</dbReference>
<evidence type="ECO:0000313" key="1">
    <source>
        <dbReference type="EMBL" id="TDR51699.1"/>
    </source>
</evidence>
<protein>
    <submittedName>
        <fullName evidence="1">Uncharacterized protein</fullName>
    </submittedName>
</protein>
<reference evidence="1 2" key="1">
    <citation type="submission" date="2019-03" db="EMBL/GenBank/DDBJ databases">
        <title>Genomic Encyclopedia of Type Strains, Phase III (KMG-III): the genomes of soil and plant-associated and newly described type strains.</title>
        <authorList>
            <person name="Whitman W."/>
        </authorList>
    </citation>
    <scope>NUCLEOTIDE SEQUENCE [LARGE SCALE GENOMIC DNA]</scope>
    <source>
        <strain evidence="1 2">CECT 7972</strain>
    </source>
</reference>
<keyword evidence="2" id="KW-1185">Reference proteome</keyword>
<evidence type="ECO:0000313" key="2">
    <source>
        <dbReference type="Proteomes" id="UP000295558"/>
    </source>
</evidence>
<organism evidence="1 2">
    <name type="scientific">Listeria rocourtiae</name>
    <dbReference type="NCBI Taxonomy" id="647910"/>
    <lineage>
        <taxon>Bacteria</taxon>
        <taxon>Bacillati</taxon>
        <taxon>Bacillota</taxon>
        <taxon>Bacilli</taxon>
        <taxon>Bacillales</taxon>
        <taxon>Listeriaceae</taxon>
        <taxon>Listeria</taxon>
    </lineage>
</organism>
<comment type="caution">
    <text evidence="1">The sequence shown here is derived from an EMBL/GenBank/DDBJ whole genome shotgun (WGS) entry which is preliminary data.</text>
</comment>
<dbReference type="AlphaFoldDB" id="A0A4R6ZID9"/>
<name>A0A4R6ZID9_9LIST</name>
<sequence length="58" mass="6608">MTPNNYIFIVQEVKSKKVVRAFQNELSAQHEAFEHEGKTGNVCEVIEVDFEAVGVIRE</sequence>